<organism evidence="1 2">
    <name type="scientific">Scophthalmus maximus</name>
    <name type="common">Turbot</name>
    <name type="synonym">Psetta maxima</name>
    <dbReference type="NCBI Taxonomy" id="52904"/>
    <lineage>
        <taxon>Eukaryota</taxon>
        <taxon>Metazoa</taxon>
        <taxon>Chordata</taxon>
        <taxon>Craniata</taxon>
        <taxon>Vertebrata</taxon>
        <taxon>Euteleostomi</taxon>
        <taxon>Actinopterygii</taxon>
        <taxon>Neopterygii</taxon>
        <taxon>Teleostei</taxon>
        <taxon>Neoteleostei</taxon>
        <taxon>Acanthomorphata</taxon>
        <taxon>Carangaria</taxon>
        <taxon>Pleuronectiformes</taxon>
        <taxon>Pleuronectoidei</taxon>
        <taxon>Scophthalmidae</taxon>
        <taxon>Scophthalmus</taxon>
    </lineage>
</organism>
<keyword evidence="2" id="KW-1185">Reference proteome</keyword>
<accession>A0A2U9B0Y7</accession>
<dbReference type="AlphaFoldDB" id="A0A2U9B0Y7"/>
<evidence type="ECO:0000313" key="2">
    <source>
        <dbReference type="Proteomes" id="UP000246464"/>
    </source>
</evidence>
<gene>
    <name evidence="1" type="ORF">SMAX5B_008004</name>
</gene>
<sequence>MVMIRLRLSARGAKRKTRCGGDDIEWQKLDILKQMAASVEAADRFPDDFAIFGNEVAMELRLLEDPSNVTRLKREILNLIYDAQDAERREAGFG</sequence>
<dbReference type="EMBL" id="CP026244">
    <property type="protein sequence ID" value="AWO97458.1"/>
    <property type="molecule type" value="Genomic_DNA"/>
</dbReference>
<name>A0A2U9B0Y7_SCOMX</name>
<dbReference type="Proteomes" id="UP000246464">
    <property type="component" value="Chromosome 2"/>
</dbReference>
<proteinExistence type="predicted"/>
<reference evidence="1 2" key="1">
    <citation type="submission" date="2017-12" db="EMBL/GenBank/DDBJ databases">
        <title>Integrating genomic resources of turbot (Scophthalmus maximus) in depth evaluation of genetic and physical mapping variation across individuals.</title>
        <authorList>
            <person name="Martinez P."/>
        </authorList>
    </citation>
    <scope>NUCLEOTIDE SEQUENCE [LARGE SCALE GENOMIC DNA]</scope>
</reference>
<protein>
    <submittedName>
        <fullName evidence="1">Uncharacterized protein</fullName>
    </submittedName>
</protein>
<evidence type="ECO:0000313" key="1">
    <source>
        <dbReference type="EMBL" id="AWO97458.1"/>
    </source>
</evidence>